<dbReference type="Gene3D" id="2.60.120.10">
    <property type="entry name" value="Jelly Rolls"/>
    <property type="match status" value="1"/>
</dbReference>
<sequence length="296" mass="34443">MLQYFVKEKLSSIFVENQNPELLYVCEVDPVHAKMPRTMHVHEDRVEIVLIVEGFGDYTIHNNKYHVQKGDLLFFNSGVIHDEAVCEDQNILTYCAAIKNLQITGLGKNEILSNLMCPVIHLDQDFEKVKQIFLLLCDTVKEETNCKTEMSHYLMRAFVVKVHDCIEKYEVPMAPIPYNLGIQIKQYIDMHYLEDLNLSKISEALHINTYYLSHVFKEMVGYSPMQYVMRRRVGEAQNLLINTEDSITKIAMRVGYNNSNYFQLVFSTIVGMSPGRYRKSWVKETDVPEFFDKTGK</sequence>
<dbReference type="Gene3D" id="1.10.10.60">
    <property type="entry name" value="Homeodomain-like"/>
    <property type="match status" value="2"/>
</dbReference>
<dbReference type="Pfam" id="PF07883">
    <property type="entry name" value="Cupin_2"/>
    <property type="match status" value="1"/>
</dbReference>
<dbReference type="InterPro" id="IPR020449">
    <property type="entry name" value="Tscrpt_reg_AraC-type_HTH"/>
</dbReference>
<dbReference type="SUPFAM" id="SSF46689">
    <property type="entry name" value="Homeodomain-like"/>
    <property type="match status" value="2"/>
</dbReference>
<dbReference type="SUPFAM" id="SSF51182">
    <property type="entry name" value="RmlC-like cupins"/>
    <property type="match status" value="1"/>
</dbReference>
<reference evidence="5 6" key="1">
    <citation type="submission" date="2016-10" db="EMBL/GenBank/DDBJ databases">
        <authorList>
            <person name="de Groot N.N."/>
        </authorList>
    </citation>
    <scope>NUCLEOTIDE SEQUENCE [LARGE SCALE GENOMIC DNA]</scope>
    <source>
        <strain evidence="5 6">DSM 2179</strain>
    </source>
</reference>
<dbReference type="InterPro" id="IPR011051">
    <property type="entry name" value="RmlC_Cupin_sf"/>
</dbReference>
<dbReference type="InterPro" id="IPR018062">
    <property type="entry name" value="HTH_AraC-typ_CS"/>
</dbReference>
<dbReference type="GO" id="GO:0043565">
    <property type="term" value="F:sequence-specific DNA binding"/>
    <property type="evidence" value="ECO:0007669"/>
    <property type="project" value="InterPro"/>
</dbReference>
<proteinExistence type="predicted"/>
<dbReference type="RefSeq" id="WP_245741180.1">
    <property type="nucleotide sequence ID" value="NZ_FNZK01000001.1"/>
</dbReference>
<keyword evidence="6" id="KW-1185">Reference proteome</keyword>
<protein>
    <submittedName>
        <fullName evidence="5">AraC-type DNA-binding protein</fullName>
    </submittedName>
</protein>
<accession>A0A1H6TJK2</accession>
<dbReference type="SMART" id="SM00342">
    <property type="entry name" value="HTH_ARAC"/>
    <property type="match status" value="1"/>
</dbReference>
<dbReference type="InterPro" id="IPR018060">
    <property type="entry name" value="HTH_AraC"/>
</dbReference>
<dbReference type="PANTHER" id="PTHR43280">
    <property type="entry name" value="ARAC-FAMILY TRANSCRIPTIONAL REGULATOR"/>
    <property type="match status" value="1"/>
</dbReference>
<evidence type="ECO:0000256" key="3">
    <source>
        <dbReference type="ARBA" id="ARBA00023163"/>
    </source>
</evidence>
<organism evidence="5 6">
    <name type="scientific">Propionispira arboris</name>
    <dbReference type="NCBI Taxonomy" id="84035"/>
    <lineage>
        <taxon>Bacteria</taxon>
        <taxon>Bacillati</taxon>
        <taxon>Bacillota</taxon>
        <taxon>Negativicutes</taxon>
        <taxon>Selenomonadales</taxon>
        <taxon>Selenomonadaceae</taxon>
        <taxon>Propionispira</taxon>
    </lineage>
</organism>
<dbReference type="Proteomes" id="UP000199662">
    <property type="component" value="Unassembled WGS sequence"/>
</dbReference>
<dbReference type="PROSITE" id="PS01124">
    <property type="entry name" value="HTH_ARAC_FAMILY_2"/>
    <property type="match status" value="1"/>
</dbReference>
<dbReference type="PANTHER" id="PTHR43280:SF28">
    <property type="entry name" value="HTH-TYPE TRANSCRIPTIONAL ACTIVATOR RHAS"/>
    <property type="match status" value="1"/>
</dbReference>
<dbReference type="InterPro" id="IPR014710">
    <property type="entry name" value="RmlC-like_jellyroll"/>
</dbReference>
<dbReference type="InterPro" id="IPR013096">
    <property type="entry name" value="Cupin_2"/>
</dbReference>
<dbReference type="Pfam" id="PF12833">
    <property type="entry name" value="HTH_18"/>
    <property type="match status" value="1"/>
</dbReference>
<dbReference type="GO" id="GO:0003700">
    <property type="term" value="F:DNA-binding transcription factor activity"/>
    <property type="evidence" value="ECO:0007669"/>
    <property type="project" value="InterPro"/>
</dbReference>
<evidence type="ECO:0000259" key="4">
    <source>
        <dbReference type="PROSITE" id="PS01124"/>
    </source>
</evidence>
<keyword evidence="1" id="KW-0805">Transcription regulation</keyword>
<dbReference type="EMBL" id="FNZK01000001">
    <property type="protein sequence ID" value="SEI78364.1"/>
    <property type="molecule type" value="Genomic_DNA"/>
</dbReference>
<dbReference type="PRINTS" id="PR00032">
    <property type="entry name" value="HTHARAC"/>
</dbReference>
<keyword evidence="3" id="KW-0804">Transcription</keyword>
<evidence type="ECO:0000313" key="5">
    <source>
        <dbReference type="EMBL" id="SEI78364.1"/>
    </source>
</evidence>
<dbReference type="PROSITE" id="PS00041">
    <property type="entry name" value="HTH_ARAC_FAMILY_1"/>
    <property type="match status" value="1"/>
</dbReference>
<dbReference type="CDD" id="cd02208">
    <property type="entry name" value="cupin_RmlC-like"/>
    <property type="match status" value="1"/>
</dbReference>
<keyword evidence="2 5" id="KW-0238">DNA-binding</keyword>
<dbReference type="InterPro" id="IPR009057">
    <property type="entry name" value="Homeodomain-like_sf"/>
</dbReference>
<feature type="domain" description="HTH araC/xylS-type" evidence="4">
    <location>
        <begin position="182"/>
        <end position="280"/>
    </location>
</feature>
<dbReference type="STRING" id="84035.SAMN05660742_10134"/>
<gene>
    <name evidence="5" type="ORF">SAMN05660742_10134</name>
</gene>
<dbReference type="AlphaFoldDB" id="A0A1H6TJK2"/>
<evidence type="ECO:0000256" key="2">
    <source>
        <dbReference type="ARBA" id="ARBA00023125"/>
    </source>
</evidence>
<name>A0A1H6TJK2_9FIRM</name>
<evidence type="ECO:0000256" key="1">
    <source>
        <dbReference type="ARBA" id="ARBA00023015"/>
    </source>
</evidence>
<evidence type="ECO:0000313" key="6">
    <source>
        <dbReference type="Proteomes" id="UP000199662"/>
    </source>
</evidence>